<keyword evidence="3" id="KW-1185">Reference proteome</keyword>
<evidence type="ECO:0000313" key="3">
    <source>
        <dbReference type="Proteomes" id="UP000193648"/>
    </source>
</evidence>
<accession>A0A1Y2G8K2</accession>
<keyword evidence="1" id="KW-1133">Transmembrane helix</keyword>
<organism evidence="2 3">
    <name type="scientific">Lobosporangium transversale</name>
    <dbReference type="NCBI Taxonomy" id="64571"/>
    <lineage>
        <taxon>Eukaryota</taxon>
        <taxon>Fungi</taxon>
        <taxon>Fungi incertae sedis</taxon>
        <taxon>Mucoromycota</taxon>
        <taxon>Mortierellomycotina</taxon>
        <taxon>Mortierellomycetes</taxon>
        <taxon>Mortierellales</taxon>
        <taxon>Mortierellaceae</taxon>
        <taxon>Lobosporangium</taxon>
    </lineage>
</organism>
<feature type="transmembrane region" description="Helical" evidence="1">
    <location>
        <begin position="6"/>
        <end position="37"/>
    </location>
</feature>
<name>A0A1Y2G8K2_9FUNG</name>
<dbReference type="InParanoid" id="A0A1Y2G8K2"/>
<proteinExistence type="predicted"/>
<evidence type="ECO:0000256" key="1">
    <source>
        <dbReference type="SAM" id="Phobius"/>
    </source>
</evidence>
<keyword evidence="1" id="KW-0472">Membrane</keyword>
<dbReference type="AlphaFoldDB" id="A0A1Y2G8K2"/>
<dbReference type="EMBL" id="MCFF01000058">
    <property type="protein sequence ID" value="ORZ04292.1"/>
    <property type="molecule type" value="Genomic_DNA"/>
</dbReference>
<keyword evidence="1" id="KW-0812">Transmembrane</keyword>
<sequence length="108" mass="12559">MITSKYFVQIFFNLIFAVGISLIKSVLDLLSFCLLVFAEITYGHLDKHCVEYEIKARITRMTMAQYMSIATSKRSHVLMDCPMILKVHYNLRWILADKVCCSENDWLG</sequence>
<comment type="caution">
    <text evidence="2">The sequence shown here is derived from an EMBL/GenBank/DDBJ whole genome shotgun (WGS) entry which is preliminary data.</text>
</comment>
<reference evidence="2 3" key="1">
    <citation type="submission" date="2016-07" db="EMBL/GenBank/DDBJ databases">
        <title>Pervasive Adenine N6-methylation of Active Genes in Fungi.</title>
        <authorList>
            <consortium name="DOE Joint Genome Institute"/>
            <person name="Mondo S.J."/>
            <person name="Dannebaum R.O."/>
            <person name="Kuo R.C."/>
            <person name="Labutti K."/>
            <person name="Haridas S."/>
            <person name="Kuo A."/>
            <person name="Salamov A."/>
            <person name="Ahrendt S.R."/>
            <person name="Lipzen A."/>
            <person name="Sullivan W."/>
            <person name="Andreopoulos W.B."/>
            <person name="Clum A."/>
            <person name="Lindquist E."/>
            <person name="Daum C."/>
            <person name="Ramamoorthy G.K."/>
            <person name="Gryganskyi A."/>
            <person name="Culley D."/>
            <person name="Magnuson J.K."/>
            <person name="James T.Y."/>
            <person name="O'Malley M.A."/>
            <person name="Stajich J.E."/>
            <person name="Spatafora J.W."/>
            <person name="Visel A."/>
            <person name="Grigoriev I.V."/>
        </authorList>
    </citation>
    <scope>NUCLEOTIDE SEQUENCE [LARGE SCALE GENOMIC DNA]</scope>
    <source>
        <strain evidence="2 3">NRRL 3116</strain>
    </source>
</reference>
<gene>
    <name evidence="2" type="ORF">BCR41DRAFT_198653</name>
</gene>
<evidence type="ECO:0000313" key="2">
    <source>
        <dbReference type="EMBL" id="ORZ04292.1"/>
    </source>
</evidence>
<dbReference type="RefSeq" id="XP_021876450.1">
    <property type="nucleotide sequence ID" value="XM_022019866.1"/>
</dbReference>
<dbReference type="GeneID" id="33561710"/>
<protein>
    <submittedName>
        <fullName evidence="2">Uncharacterized protein</fullName>
    </submittedName>
</protein>
<dbReference type="Proteomes" id="UP000193648">
    <property type="component" value="Unassembled WGS sequence"/>
</dbReference>